<dbReference type="Gene3D" id="3.30.160.20">
    <property type="match status" value="1"/>
</dbReference>
<dbReference type="AlphaFoldDB" id="G4TT13"/>
<dbReference type="HOGENOM" id="CLU_1571255_0_0_1"/>
<sequence>MSAMLCAVDGYSNFSGGKHFSTKPGASLYFIIMRFSFLLIISSISGALSAPLPSTQALATNSTQIVPRHATEEWPQLHARANSQRQLLNQRIQQGWSAAYVAEFGKTPPAYSFVSQGPLHAHQWKASITLTKLNGATQVISGSANWHATKDAAKEDAATSAVTWLNLHYP</sequence>
<evidence type="ECO:0008006" key="4">
    <source>
        <dbReference type="Google" id="ProtNLM"/>
    </source>
</evidence>
<organism evidence="2 3">
    <name type="scientific">Serendipita indica (strain DSM 11827)</name>
    <name type="common">Root endophyte fungus</name>
    <name type="synonym">Piriformospora indica</name>
    <dbReference type="NCBI Taxonomy" id="1109443"/>
    <lineage>
        <taxon>Eukaryota</taxon>
        <taxon>Fungi</taxon>
        <taxon>Dikarya</taxon>
        <taxon>Basidiomycota</taxon>
        <taxon>Agaricomycotina</taxon>
        <taxon>Agaricomycetes</taxon>
        <taxon>Sebacinales</taxon>
        <taxon>Serendipitaceae</taxon>
        <taxon>Serendipita</taxon>
    </lineage>
</organism>
<name>G4TT13_SERID</name>
<gene>
    <name evidence="2" type="ORF">PIIN_08409</name>
</gene>
<evidence type="ECO:0000313" key="3">
    <source>
        <dbReference type="Proteomes" id="UP000007148"/>
    </source>
</evidence>
<keyword evidence="1" id="KW-1133">Transmembrane helix</keyword>
<evidence type="ECO:0000256" key="1">
    <source>
        <dbReference type="SAM" id="Phobius"/>
    </source>
</evidence>
<accession>G4TT13</accession>
<keyword evidence="1" id="KW-0472">Membrane</keyword>
<reference evidence="2 3" key="1">
    <citation type="journal article" date="2011" name="PLoS Pathog.">
        <title>Endophytic Life Strategies Decoded by Genome and Transcriptome Analyses of the Mutualistic Root Symbiont Piriformospora indica.</title>
        <authorList>
            <person name="Zuccaro A."/>
            <person name="Lahrmann U."/>
            <person name="Guldener U."/>
            <person name="Langen G."/>
            <person name="Pfiffi S."/>
            <person name="Biedenkopf D."/>
            <person name="Wong P."/>
            <person name="Samans B."/>
            <person name="Grimm C."/>
            <person name="Basiewicz M."/>
            <person name="Murat C."/>
            <person name="Martin F."/>
            <person name="Kogel K.H."/>
        </authorList>
    </citation>
    <scope>NUCLEOTIDE SEQUENCE [LARGE SCALE GENOMIC DNA]</scope>
    <source>
        <strain evidence="2 3">DSM 11827</strain>
    </source>
</reference>
<evidence type="ECO:0000313" key="2">
    <source>
        <dbReference type="EMBL" id="CCA74456.1"/>
    </source>
</evidence>
<dbReference type="Proteomes" id="UP000007148">
    <property type="component" value="Unassembled WGS sequence"/>
</dbReference>
<dbReference type="InParanoid" id="G4TT13"/>
<dbReference type="EMBL" id="CAFZ01000315">
    <property type="protein sequence ID" value="CCA74456.1"/>
    <property type="molecule type" value="Genomic_DNA"/>
</dbReference>
<keyword evidence="3" id="KW-1185">Reference proteome</keyword>
<dbReference type="CDD" id="cd00048">
    <property type="entry name" value="DSRM_SF"/>
    <property type="match status" value="1"/>
</dbReference>
<comment type="caution">
    <text evidence="2">The sequence shown here is derived from an EMBL/GenBank/DDBJ whole genome shotgun (WGS) entry which is preliminary data.</text>
</comment>
<feature type="transmembrane region" description="Helical" evidence="1">
    <location>
        <begin position="28"/>
        <end position="48"/>
    </location>
</feature>
<proteinExistence type="predicted"/>
<protein>
    <recommendedName>
        <fullName evidence="4">DRBM domain-containing protein</fullName>
    </recommendedName>
</protein>
<keyword evidence="1" id="KW-0812">Transmembrane</keyword>